<evidence type="ECO:0000256" key="2">
    <source>
        <dbReference type="ARBA" id="ARBA00022448"/>
    </source>
</evidence>
<feature type="transmembrane region" description="Helical" evidence="7">
    <location>
        <begin position="221"/>
        <end position="242"/>
    </location>
</feature>
<dbReference type="PANTHER" id="PTHR30043">
    <property type="entry name" value="PHOSPHONATES TRANSPORT SYSTEM PERMEASE PROTEIN"/>
    <property type="match status" value="1"/>
</dbReference>
<proteinExistence type="predicted"/>
<evidence type="ECO:0000256" key="5">
    <source>
        <dbReference type="ARBA" id="ARBA00022989"/>
    </source>
</evidence>
<evidence type="ECO:0000256" key="6">
    <source>
        <dbReference type="ARBA" id="ARBA00023136"/>
    </source>
</evidence>
<dbReference type="RefSeq" id="WP_209737592.1">
    <property type="nucleotide sequence ID" value="NZ_CP072611.1"/>
</dbReference>
<dbReference type="SUPFAM" id="SSF161098">
    <property type="entry name" value="MetI-like"/>
    <property type="match status" value="2"/>
</dbReference>
<evidence type="ECO:0000313" key="8">
    <source>
        <dbReference type="EMBL" id="MFD2237476.1"/>
    </source>
</evidence>
<gene>
    <name evidence="8" type="ORF">ACFSKQ_08355</name>
</gene>
<keyword evidence="4 7" id="KW-0812">Transmembrane</keyword>
<evidence type="ECO:0000313" key="9">
    <source>
        <dbReference type="Proteomes" id="UP001597371"/>
    </source>
</evidence>
<comment type="subcellular location">
    <subcellularLocation>
        <location evidence="1">Cell membrane</location>
        <topology evidence="1">Multi-pass membrane protein</topology>
    </subcellularLocation>
</comment>
<feature type="transmembrane region" description="Helical" evidence="7">
    <location>
        <begin position="249"/>
        <end position="266"/>
    </location>
</feature>
<sequence length="515" mass="55000">MTSTPLDAAPPRRLSRVGVALLFVALALAAIPFADLSISGHDPWRVVSLMAAGLLSPDFSALESLAHAGAATVSFALVGVACGAGAGLALAPFYRLRLVRGLCVAVRAIHELFWALVLMQVFGISATTGILALALPYAGIFAKVFSEYMEEGDRRPAEAMPPGASVLSVFFYARVPPVARELGVYTLYRLECGMRSSAVLGFIGLPTLGFQLDTFFRQGHYGAVAAVLILYYFLIATIRLWMRWRLSPLYLGAALWYLAGLSWPPMGSGALWRFLGHDIVPAPLRGGALGDAATWERFGSWLLDIVVGQGLPGLFATMLVAQMALVLAGLVAILAFPLIVPQLTGRIGSAFGHLGLVVGRSTPEYMLAYILVQVFGPSMLPAVVALGLHNGAIVAHLLGRQTEGLHGRLRVDAPRGLNLYAFEVLPRIYGSFLALLFYRWEIIVRESAILGLLGVATLGFYVDLAIGEIRLDRAMVLLALTVAATLCVDGVSRRLRAGLGIASLSSRAATARETT</sequence>
<keyword evidence="5 7" id="KW-1133">Transmembrane helix</keyword>
<dbReference type="EMBL" id="JBHUIJ010000009">
    <property type="protein sequence ID" value="MFD2237476.1"/>
    <property type="molecule type" value="Genomic_DNA"/>
</dbReference>
<dbReference type="InterPro" id="IPR035906">
    <property type="entry name" value="MetI-like_sf"/>
</dbReference>
<comment type="caution">
    <text evidence="8">The sequence shown here is derived from an EMBL/GenBank/DDBJ whole genome shotgun (WGS) entry which is preliminary data.</text>
</comment>
<keyword evidence="3" id="KW-1003">Cell membrane</keyword>
<evidence type="ECO:0000256" key="4">
    <source>
        <dbReference type="ARBA" id="ARBA00022692"/>
    </source>
</evidence>
<protein>
    <submittedName>
        <fullName evidence="8">PhnE/PtxC family ABC transporter permease</fullName>
    </submittedName>
</protein>
<feature type="transmembrane region" description="Helical" evidence="7">
    <location>
        <begin position="112"/>
        <end position="139"/>
    </location>
</feature>
<dbReference type="Proteomes" id="UP001597371">
    <property type="component" value="Unassembled WGS sequence"/>
</dbReference>
<dbReference type="PANTHER" id="PTHR30043:SF1">
    <property type="entry name" value="ABC TRANSPORT SYSTEM PERMEASE PROTEIN P69"/>
    <property type="match status" value="1"/>
</dbReference>
<keyword evidence="2" id="KW-0813">Transport</keyword>
<feature type="transmembrane region" description="Helical" evidence="7">
    <location>
        <begin position="443"/>
        <end position="462"/>
    </location>
</feature>
<keyword evidence="9" id="KW-1185">Reference proteome</keyword>
<name>A0ABW5CL94_9HYPH</name>
<organism evidence="8 9">
    <name type="scientific">Aureimonas populi</name>
    <dbReference type="NCBI Taxonomy" id="1701758"/>
    <lineage>
        <taxon>Bacteria</taxon>
        <taxon>Pseudomonadati</taxon>
        <taxon>Pseudomonadota</taxon>
        <taxon>Alphaproteobacteria</taxon>
        <taxon>Hyphomicrobiales</taxon>
        <taxon>Aurantimonadaceae</taxon>
        <taxon>Aureimonas</taxon>
    </lineage>
</organism>
<evidence type="ECO:0000256" key="7">
    <source>
        <dbReference type="SAM" id="Phobius"/>
    </source>
</evidence>
<reference evidence="9" key="1">
    <citation type="journal article" date="2019" name="Int. J. Syst. Evol. Microbiol.">
        <title>The Global Catalogue of Microorganisms (GCM) 10K type strain sequencing project: providing services to taxonomists for standard genome sequencing and annotation.</title>
        <authorList>
            <consortium name="The Broad Institute Genomics Platform"/>
            <consortium name="The Broad Institute Genome Sequencing Center for Infectious Disease"/>
            <person name="Wu L."/>
            <person name="Ma J."/>
        </authorList>
    </citation>
    <scope>NUCLEOTIDE SEQUENCE [LARGE SCALE GENOMIC DNA]</scope>
    <source>
        <strain evidence="9">ZS-35-S2</strain>
    </source>
</reference>
<keyword evidence="6 7" id="KW-0472">Membrane</keyword>
<dbReference type="Gene3D" id="1.10.3720.10">
    <property type="entry name" value="MetI-like"/>
    <property type="match status" value="2"/>
</dbReference>
<evidence type="ECO:0000256" key="1">
    <source>
        <dbReference type="ARBA" id="ARBA00004651"/>
    </source>
</evidence>
<feature type="transmembrane region" description="Helical" evidence="7">
    <location>
        <begin position="378"/>
        <end position="398"/>
    </location>
</feature>
<feature type="transmembrane region" description="Helical" evidence="7">
    <location>
        <begin position="314"/>
        <end position="339"/>
    </location>
</feature>
<feature type="transmembrane region" description="Helical" evidence="7">
    <location>
        <begin position="64"/>
        <end position="91"/>
    </location>
</feature>
<accession>A0ABW5CL94</accession>
<evidence type="ECO:0000256" key="3">
    <source>
        <dbReference type="ARBA" id="ARBA00022475"/>
    </source>
</evidence>